<dbReference type="EMBL" id="LGTC01000001">
    <property type="protein sequence ID" value="KNY30066.1"/>
    <property type="molecule type" value="Genomic_DNA"/>
</dbReference>
<proteinExistence type="predicted"/>
<sequence>MGNTIKLNQALLLKRQKIMERSTPKCNEKDSPCFFRSPINKPTSELWIIDGLMLCPLNQSNRKLQDCINEILKGSFCYTDKVLLFTIQDAIYSAICLVEEEILQSIHNGLFHCSDIQKYMENLNMLTEKIATQYAEI</sequence>
<evidence type="ECO:0000313" key="2">
    <source>
        <dbReference type="Proteomes" id="UP000036923"/>
    </source>
</evidence>
<protein>
    <submittedName>
        <fullName evidence="1">Uncharacterized protein</fullName>
    </submittedName>
</protein>
<evidence type="ECO:0000313" key="1">
    <source>
        <dbReference type="EMBL" id="KNY30066.1"/>
    </source>
</evidence>
<dbReference type="STRING" id="398512.Bccel_5343"/>
<dbReference type="RefSeq" id="WP_036944805.1">
    <property type="nucleotide sequence ID" value="NZ_JQKC01000036.1"/>
</dbReference>
<keyword evidence="2" id="KW-1185">Reference proteome</keyword>
<reference evidence="2" key="1">
    <citation type="submission" date="2015-07" db="EMBL/GenBank/DDBJ databases">
        <title>Near-Complete Genome Sequence of the Cellulolytic Bacterium Bacteroides (Pseudobacteroides) cellulosolvens ATCC 35603.</title>
        <authorList>
            <person name="Dassa B."/>
            <person name="Utturkar S.M."/>
            <person name="Klingeman D.M."/>
            <person name="Hurt R.A."/>
            <person name="Keller M."/>
            <person name="Xu J."/>
            <person name="Reddy Y.H.K."/>
            <person name="Borovok I."/>
            <person name="Grinberg I.R."/>
            <person name="Lamed R."/>
            <person name="Zhivin O."/>
            <person name="Bayer E.A."/>
            <person name="Brown S.D."/>
        </authorList>
    </citation>
    <scope>NUCLEOTIDE SEQUENCE [LARGE SCALE GENOMIC DNA]</scope>
    <source>
        <strain evidence="2">DSM 2933</strain>
    </source>
</reference>
<dbReference type="AlphaFoldDB" id="A0A0L6JW22"/>
<accession>A0A0L6JW22</accession>
<dbReference type="Proteomes" id="UP000036923">
    <property type="component" value="Unassembled WGS sequence"/>
</dbReference>
<comment type="caution">
    <text evidence="1">The sequence shown here is derived from an EMBL/GenBank/DDBJ whole genome shotgun (WGS) entry which is preliminary data.</text>
</comment>
<organism evidence="1 2">
    <name type="scientific">Pseudobacteroides cellulosolvens ATCC 35603 = DSM 2933</name>
    <dbReference type="NCBI Taxonomy" id="398512"/>
    <lineage>
        <taxon>Bacteria</taxon>
        <taxon>Bacillati</taxon>
        <taxon>Bacillota</taxon>
        <taxon>Clostridia</taxon>
        <taxon>Eubacteriales</taxon>
        <taxon>Oscillospiraceae</taxon>
        <taxon>Pseudobacteroides</taxon>
    </lineage>
</organism>
<name>A0A0L6JW22_9FIRM</name>
<gene>
    <name evidence="1" type="ORF">Bccel_5343</name>
</gene>